<evidence type="ECO:0000256" key="1">
    <source>
        <dbReference type="SAM" id="MobiDB-lite"/>
    </source>
</evidence>
<dbReference type="STRING" id="349095.SAMN05660299_01478"/>
<sequence length="429" mass="48240">MKRSRRILGAALLIGSFYTAAAWAASDEPDSIIIRKHPMPIEQTVGKTAGKTTTTATTQADDTTKTTGTPRNSTAKNDAAKDANLAKPEGKDRYEEEVIPNPKLSDMAVIPLYIIPLTEKDFTIGGLGAGDMMTKVRRVLGSPERYLVSEHYTTLRYNDDTQKLRVVLRNDTIDMLKEPNEQGNRVQVGVNSIFLAQGTNIAAGRDIHLGYPVESVIRRYGAPTNILRDTDSNIYYMVYESPRKDTMLVFAIYNRKVERIALMPPRTPYIDPPSETLPINAMFAPRDFSLMGFSLEDPFEANKYNMWTNMITNKGNKFWIYGDYGVEIDRHNTIKRVFLMTNNAYTNRGATLGYHVSTILGLYGLPQRLEKGSDGSKSVDGYFYDNPYQKGTSLLFVVDHAQNYVEDVLLLNTPIEDLQNPKKRYGLEA</sequence>
<name>A0A1G9VVJ4_9FIRM</name>
<protein>
    <submittedName>
        <fullName evidence="3">Uncharacterized protein</fullName>
    </submittedName>
</protein>
<feature type="signal peptide" evidence="2">
    <location>
        <begin position="1"/>
        <end position="24"/>
    </location>
</feature>
<dbReference type="AlphaFoldDB" id="A0A1G9VVJ4"/>
<feature type="chain" id="PRO_5011518364" evidence="2">
    <location>
        <begin position="25"/>
        <end position="429"/>
    </location>
</feature>
<feature type="compositionally biased region" description="Low complexity" evidence="1">
    <location>
        <begin position="46"/>
        <end position="69"/>
    </location>
</feature>
<dbReference type="Proteomes" id="UP000199309">
    <property type="component" value="Unassembled WGS sequence"/>
</dbReference>
<evidence type="ECO:0000313" key="4">
    <source>
        <dbReference type="Proteomes" id="UP000199309"/>
    </source>
</evidence>
<keyword evidence="2" id="KW-0732">Signal</keyword>
<keyword evidence="4" id="KW-1185">Reference proteome</keyword>
<gene>
    <name evidence="3" type="ORF">SAMN05660299_01478</name>
</gene>
<reference evidence="3 4" key="1">
    <citation type="submission" date="2016-10" db="EMBL/GenBank/DDBJ databases">
        <authorList>
            <person name="de Groot N.N."/>
        </authorList>
    </citation>
    <scope>NUCLEOTIDE SEQUENCE [LARGE SCALE GENOMIC DNA]</scope>
    <source>
        <strain evidence="3 4">DSM 16981</strain>
    </source>
</reference>
<accession>A0A1G9VVJ4</accession>
<proteinExistence type="predicted"/>
<evidence type="ECO:0000256" key="2">
    <source>
        <dbReference type="SAM" id="SignalP"/>
    </source>
</evidence>
<dbReference type="RefSeq" id="WP_091650027.1">
    <property type="nucleotide sequence ID" value="NZ_FNHQ01000013.1"/>
</dbReference>
<dbReference type="OrthoDB" id="1622704at2"/>
<organism evidence="3 4">
    <name type="scientific">Megasphaera paucivorans</name>
    <dbReference type="NCBI Taxonomy" id="349095"/>
    <lineage>
        <taxon>Bacteria</taxon>
        <taxon>Bacillati</taxon>
        <taxon>Bacillota</taxon>
        <taxon>Negativicutes</taxon>
        <taxon>Veillonellales</taxon>
        <taxon>Veillonellaceae</taxon>
        <taxon>Megasphaera</taxon>
    </lineage>
</organism>
<dbReference type="EMBL" id="FNHQ01000013">
    <property type="protein sequence ID" value="SDM75887.1"/>
    <property type="molecule type" value="Genomic_DNA"/>
</dbReference>
<evidence type="ECO:0000313" key="3">
    <source>
        <dbReference type="EMBL" id="SDM75887.1"/>
    </source>
</evidence>
<feature type="region of interest" description="Disordered" evidence="1">
    <location>
        <begin position="46"/>
        <end position="95"/>
    </location>
</feature>